<dbReference type="AlphaFoldDB" id="A0AAV9ZR98"/>
<dbReference type="Proteomes" id="UP001362999">
    <property type="component" value="Unassembled WGS sequence"/>
</dbReference>
<protein>
    <submittedName>
        <fullName evidence="1">Uncharacterized protein</fullName>
    </submittedName>
</protein>
<sequence>MRQPQGCGSAQAQAFLTRPSDSPKHLEGKCGSPWTWIVCVGIRPISHHPRNGEVPSLSLLRLLLCAATSSITANDSLPTLLVLLSLHHYHPNWKLRRNVDITSHEIEERSDMAVRDEVEPVAGVVPGAPTVTINVGLVGTVGEDIVCERRVRQEIQVNRVISGLVEANKDFDGFHGNDTFLAVRVNEDGGTAILATQVSSRFGVERGVDRIDIGDGNDGAASRIVRHFDGKQ</sequence>
<accession>A0AAV9ZR98</accession>
<name>A0AAV9ZR98_9AGAR</name>
<dbReference type="EMBL" id="JAWWNJ010000118">
    <property type="protein sequence ID" value="KAK6988996.1"/>
    <property type="molecule type" value="Genomic_DNA"/>
</dbReference>
<organism evidence="1 2">
    <name type="scientific">Favolaschia claudopus</name>
    <dbReference type="NCBI Taxonomy" id="2862362"/>
    <lineage>
        <taxon>Eukaryota</taxon>
        <taxon>Fungi</taxon>
        <taxon>Dikarya</taxon>
        <taxon>Basidiomycota</taxon>
        <taxon>Agaricomycotina</taxon>
        <taxon>Agaricomycetes</taxon>
        <taxon>Agaricomycetidae</taxon>
        <taxon>Agaricales</taxon>
        <taxon>Marasmiineae</taxon>
        <taxon>Mycenaceae</taxon>
        <taxon>Favolaschia</taxon>
    </lineage>
</organism>
<evidence type="ECO:0000313" key="2">
    <source>
        <dbReference type="Proteomes" id="UP001362999"/>
    </source>
</evidence>
<reference evidence="1 2" key="1">
    <citation type="journal article" date="2024" name="J Genomics">
        <title>Draft genome sequencing and assembly of Favolaschia claudopus CIRM-BRFM 2984 isolated from oak limbs.</title>
        <authorList>
            <person name="Navarro D."/>
            <person name="Drula E."/>
            <person name="Chaduli D."/>
            <person name="Cazenave R."/>
            <person name="Ahrendt S."/>
            <person name="Wang J."/>
            <person name="Lipzen A."/>
            <person name="Daum C."/>
            <person name="Barry K."/>
            <person name="Grigoriev I.V."/>
            <person name="Favel A."/>
            <person name="Rosso M.N."/>
            <person name="Martin F."/>
        </authorList>
    </citation>
    <scope>NUCLEOTIDE SEQUENCE [LARGE SCALE GENOMIC DNA]</scope>
    <source>
        <strain evidence="1 2">CIRM-BRFM 2984</strain>
    </source>
</reference>
<keyword evidence="2" id="KW-1185">Reference proteome</keyword>
<proteinExistence type="predicted"/>
<gene>
    <name evidence="1" type="ORF">R3P38DRAFT_3092816</name>
</gene>
<evidence type="ECO:0000313" key="1">
    <source>
        <dbReference type="EMBL" id="KAK6988996.1"/>
    </source>
</evidence>
<comment type="caution">
    <text evidence="1">The sequence shown here is derived from an EMBL/GenBank/DDBJ whole genome shotgun (WGS) entry which is preliminary data.</text>
</comment>